<evidence type="ECO:0000313" key="8">
    <source>
        <dbReference type="Proteomes" id="UP001341444"/>
    </source>
</evidence>
<feature type="transmembrane region" description="Helical" evidence="5">
    <location>
        <begin position="66"/>
        <end position="84"/>
    </location>
</feature>
<keyword evidence="2 5" id="KW-0812">Transmembrane</keyword>
<feature type="transmembrane region" description="Helical" evidence="5">
    <location>
        <begin position="12"/>
        <end position="31"/>
    </location>
</feature>
<evidence type="ECO:0000256" key="4">
    <source>
        <dbReference type="ARBA" id="ARBA00023136"/>
    </source>
</evidence>
<gene>
    <name evidence="7" type="ORF">P4T90_00640</name>
</gene>
<dbReference type="Proteomes" id="UP001341444">
    <property type="component" value="Unassembled WGS sequence"/>
</dbReference>
<feature type="transmembrane region" description="Helical" evidence="5">
    <location>
        <begin position="104"/>
        <end position="123"/>
    </location>
</feature>
<dbReference type="RefSeq" id="WP_066263310.1">
    <property type="nucleotide sequence ID" value="NZ_JARMAB010000002.1"/>
</dbReference>
<organism evidence="7 8">
    <name type="scientific">Heyndrickxia acidicola</name>
    <dbReference type="NCBI Taxonomy" id="209389"/>
    <lineage>
        <taxon>Bacteria</taxon>
        <taxon>Bacillati</taxon>
        <taxon>Bacillota</taxon>
        <taxon>Bacilli</taxon>
        <taxon>Bacillales</taxon>
        <taxon>Bacillaceae</taxon>
        <taxon>Heyndrickxia</taxon>
    </lineage>
</organism>
<accession>A0ABU6MAB3</accession>
<evidence type="ECO:0000256" key="2">
    <source>
        <dbReference type="ARBA" id="ARBA00022692"/>
    </source>
</evidence>
<keyword evidence="8" id="KW-1185">Reference proteome</keyword>
<evidence type="ECO:0000256" key="1">
    <source>
        <dbReference type="ARBA" id="ARBA00004141"/>
    </source>
</evidence>
<evidence type="ECO:0000256" key="3">
    <source>
        <dbReference type="ARBA" id="ARBA00022989"/>
    </source>
</evidence>
<proteinExistence type="predicted"/>
<dbReference type="InterPro" id="IPR049453">
    <property type="entry name" value="Memb_transporter_dom"/>
</dbReference>
<comment type="caution">
    <text evidence="7">The sequence shown here is derived from an EMBL/GenBank/DDBJ whole genome shotgun (WGS) entry which is preliminary data.</text>
</comment>
<dbReference type="Pfam" id="PF13515">
    <property type="entry name" value="FUSC_2"/>
    <property type="match status" value="1"/>
</dbReference>
<dbReference type="EMBL" id="JARMAB010000002">
    <property type="protein sequence ID" value="MED1201593.1"/>
    <property type="molecule type" value="Genomic_DNA"/>
</dbReference>
<sequence length="167" mass="18985">MKTLEQKELNNNIAILIWNMAAGSALAWYVSNGLGSAHPYLAPLSVILCLQSTFSKTFLLSLKRIIGTVIGILVSVLIASYLTFNGWELGLLILIGCYITKWFRFDRIVLHQVALTILFVFAFEHKTSHYATDRMRDTIVGVAVAIIIQYIWSRVRWKNQLRTNKLP</sequence>
<keyword evidence="3 5" id="KW-1133">Transmembrane helix</keyword>
<protein>
    <submittedName>
        <fullName evidence="7">Aromatic acid exporter family protein</fullName>
    </submittedName>
</protein>
<reference evidence="7 8" key="1">
    <citation type="submission" date="2023-03" db="EMBL/GenBank/DDBJ databases">
        <title>Bacillus Genome Sequencing.</title>
        <authorList>
            <person name="Dunlap C."/>
        </authorList>
    </citation>
    <scope>NUCLEOTIDE SEQUENCE [LARGE SCALE GENOMIC DNA]</scope>
    <source>
        <strain evidence="7 8">B-23453</strain>
    </source>
</reference>
<keyword evidence="4 5" id="KW-0472">Membrane</keyword>
<comment type="subcellular location">
    <subcellularLocation>
        <location evidence="1">Membrane</location>
        <topology evidence="1">Multi-pass membrane protein</topology>
    </subcellularLocation>
</comment>
<feature type="domain" description="Integral membrane bound transporter" evidence="6">
    <location>
        <begin position="26"/>
        <end position="148"/>
    </location>
</feature>
<evidence type="ECO:0000313" key="7">
    <source>
        <dbReference type="EMBL" id="MED1201593.1"/>
    </source>
</evidence>
<evidence type="ECO:0000259" key="6">
    <source>
        <dbReference type="Pfam" id="PF13515"/>
    </source>
</evidence>
<evidence type="ECO:0000256" key="5">
    <source>
        <dbReference type="SAM" id="Phobius"/>
    </source>
</evidence>
<name>A0ABU6MAB3_9BACI</name>
<feature type="transmembrane region" description="Helical" evidence="5">
    <location>
        <begin position="135"/>
        <end position="152"/>
    </location>
</feature>